<evidence type="ECO:0000313" key="4">
    <source>
        <dbReference type="Proteomes" id="UP000747399"/>
    </source>
</evidence>
<dbReference type="PANTHER" id="PTHR47414">
    <property type="entry name" value="PEPTIDYL-PROLYL CIS-TRANS ISOMERASE FKBP20-2, CHLOROPLASTIC"/>
    <property type="match status" value="1"/>
</dbReference>
<dbReference type="SUPFAM" id="SSF54534">
    <property type="entry name" value="FKBP-like"/>
    <property type="match status" value="1"/>
</dbReference>
<evidence type="ECO:0000313" key="3">
    <source>
        <dbReference type="EMBL" id="GIL51293.1"/>
    </source>
</evidence>
<comment type="caution">
    <text evidence="3">The sequence shown here is derived from an EMBL/GenBank/DDBJ whole genome shotgun (WGS) entry which is preliminary data.</text>
</comment>
<comment type="catalytic activity">
    <reaction evidence="1">
        <text>[protein]-peptidylproline (omega=180) = [protein]-peptidylproline (omega=0)</text>
        <dbReference type="Rhea" id="RHEA:16237"/>
        <dbReference type="Rhea" id="RHEA-COMP:10747"/>
        <dbReference type="Rhea" id="RHEA-COMP:10748"/>
        <dbReference type="ChEBI" id="CHEBI:83833"/>
        <dbReference type="ChEBI" id="CHEBI:83834"/>
        <dbReference type="EC" id="5.2.1.8"/>
    </reaction>
</comment>
<proteinExistence type="predicted"/>
<sequence length="287" mass="30676">MGHSLSDTRTKMSLQSSYLRDCPLRTKCARRFASRFRPAPSFVVLARAKPDTTAQAFSNCADGSSESVTRRHLLATLGSAYLGLALSTPSSAVAADGVPSPIGPPEGNATLISTADAEVLTSQEKLVLNINRRIQAQNRVPGEFPGFVREGFDVKVVGDGYTVASSGLIYKDFEVGSGAQPTDGQEVVFNYTGYNESGSVIDTSFRQGRPAQTRLGVGGMIPGFEEGIKTMKPGGKRRIVVPPALGPPVGPSTFFSAKQCEVFDVELIAVRTCARRQVMMFSDLVCE</sequence>
<organism evidence="3 4">
    <name type="scientific">Volvox africanus</name>
    <dbReference type="NCBI Taxonomy" id="51714"/>
    <lineage>
        <taxon>Eukaryota</taxon>
        <taxon>Viridiplantae</taxon>
        <taxon>Chlorophyta</taxon>
        <taxon>core chlorophytes</taxon>
        <taxon>Chlorophyceae</taxon>
        <taxon>CS clade</taxon>
        <taxon>Chlamydomonadales</taxon>
        <taxon>Volvocaceae</taxon>
        <taxon>Volvox</taxon>
    </lineage>
</organism>
<evidence type="ECO:0000256" key="1">
    <source>
        <dbReference type="PROSITE-ProRule" id="PRU00277"/>
    </source>
</evidence>
<accession>A0A8J4EZ33</accession>
<dbReference type="EC" id="5.2.1.8" evidence="1"/>
<dbReference type="InterPro" id="IPR044239">
    <property type="entry name" value="FKBP20-2-like"/>
</dbReference>
<keyword evidence="1" id="KW-0413">Isomerase</keyword>
<dbReference type="PANTHER" id="PTHR47414:SF1">
    <property type="entry name" value="PEPTIDYL-PROLYL CIS-TRANS ISOMERASE FKBP20-2, CHLOROPLASTIC"/>
    <property type="match status" value="1"/>
</dbReference>
<dbReference type="Pfam" id="PF00254">
    <property type="entry name" value="FKBP_C"/>
    <property type="match status" value="1"/>
</dbReference>
<reference evidence="3" key="1">
    <citation type="journal article" date="2021" name="Proc. Natl. Acad. Sci. U.S.A.">
        <title>Three genomes in the algal genus Volvox reveal the fate of a haploid sex-determining region after a transition to homothallism.</title>
        <authorList>
            <person name="Yamamoto K."/>
            <person name="Hamaji T."/>
            <person name="Kawai-Toyooka H."/>
            <person name="Matsuzaki R."/>
            <person name="Takahashi F."/>
            <person name="Nishimura Y."/>
            <person name="Kawachi M."/>
            <person name="Noguchi H."/>
            <person name="Minakuchi Y."/>
            <person name="Umen J.G."/>
            <person name="Toyoda A."/>
            <person name="Nozaki H."/>
        </authorList>
    </citation>
    <scope>NUCLEOTIDE SEQUENCE</scope>
    <source>
        <strain evidence="3">NIES-3780</strain>
    </source>
</reference>
<dbReference type="AlphaFoldDB" id="A0A8J4EZ33"/>
<keyword evidence="4" id="KW-1185">Reference proteome</keyword>
<gene>
    <name evidence="3" type="ORF">Vafri_7318</name>
</gene>
<dbReference type="Gene3D" id="3.10.50.40">
    <property type="match status" value="1"/>
</dbReference>
<dbReference type="InterPro" id="IPR046357">
    <property type="entry name" value="PPIase_dom_sf"/>
</dbReference>
<protein>
    <recommendedName>
        <fullName evidence="1">peptidylprolyl isomerase</fullName>
        <ecNumber evidence="1">5.2.1.8</ecNumber>
    </recommendedName>
</protein>
<dbReference type="EMBL" id="BNCO01000010">
    <property type="protein sequence ID" value="GIL51293.1"/>
    <property type="molecule type" value="Genomic_DNA"/>
</dbReference>
<dbReference type="InterPro" id="IPR001179">
    <property type="entry name" value="PPIase_FKBP_dom"/>
</dbReference>
<feature type="domain" description="PPIase FKBP-type" evidence="2">
    <location>
        <begin position="184"/>
        <end position="271"/>
    </location>
</feature>
<keyword evidence="1" id="KW-0697">Rotamase</keyword>
<name>A0A8J4EZ33_9CHLO</name>
<dbReference type="Proteomes" id="UP000747399">
    <property type="component" value="Unassembled WGS sequence"/>
</dbReference>
<dbReference type="PROSITE" id="PS50059">
    <property type="entry name" value="FKBP_PPIASE"/>
    <property type="match status" value="1"/>
</dbReference>
<evidence type="ECO:0000259" key="2">
    <source>
        <dbReference type="PROSITE" id="PS50059"/>
    </source>
</evidence>
<dbReference type="GO" id="GO:0003755">
    <property type="term" value="F:peptidyl-prolyl cis-trans isomerase activity"/>
    <property type="evidence" value="ECO:0007669"/>
    <property type="project" value="UniProtKB-KW"/>
</dbReference>